<dbReference type="Pfam" id="PF04677">
    <property type="entry name" value="CwfJ_C_1"/>
    <property type="match status" value="1"/>
</dbReference>
<feature type="compositionally biased region" description="Basic and acidic residues" evidence="3">
    <location>
        <begin position="293"/>
        <end position="306"/>
    </location>
</feature>
<feature type="compositionally biased region" description="Basic residues" evidence="3">
    <location>
        <begin position="90"/>
        <end position="104"/>
    </location>
</feature>
<sequence>MLSKLKFIPRDQLHEEKNKDSEDSQKHRQKSGHKRTKDRKKKRSYCSSDDDLERVKTKSRKKKWYDSDEDISSHSDGSNSASDISEKKQNHTSRNKSQKRKHRRRSDDDARDCSKIKERSQRKDVSSDESSSDEAGGKPDNESVRKEMGLEWMLRPAESSEKARKTADSKLEENLALPQTQETRTDNPRELNPYLKNNGSGYPEDSEGNKAGVEQFLSSAVVGDGGASWRLKSLKRAQEQAAREGRKLDEVVEERWGSLNHLAVSVASHKAAPTHAHLHAIKSRRQGLKENEIADNPEKGSLEKGPPHCNTKMRVPKLKDSLSWGKPKKQNILGEDSDILSSAISNSNKFANDGSFLSKFMHPKEENFGNVCDSSKLKSEAFNELTQRESNNGSKDTSDLKPSLSANQLAAKVMQLRMKGLHNEADKLMKEAEEMKAKQGACDGKGHESHSRRIDGSTSRYIVHELSSKQKKKEEDADMHLAHKIVRHQQYSISSRADDEYDYDDVPMKKSRKRVGETDCKSAKITSYAKGIVTQQERCQFCFENPKRPKHLVVAIANFTYLSIPPWQQVIPGHCCILTLQHESATRSVDDNVWEEFRNFKKCLIMMFAQQEKDCVFLETVMGLAKQRRHCLVECIPIPRDVGKQAPIYYKKAIDEAEDEWSQHNAKKLIDTSVKGLRASIPKDFPYFHVEFGLDRGFVHVIDDEKDFKSSFGLNVIRGMLKLPPEDMNRSRRHESVEAHKHAVASFAKLWEPFNWTNQLR</sequence>
<evidence type="ECO:0000256" key="3">
    <source>
        <dbReference type="SAM" id="MobiDB-lite"/>
    </source>
</evidence>
<dbReference type="Proteomes" id="UP000249390">
    <property type="component" value="Unassembled WGS sequence"/>
</dbReference>
<feature type="coiled-coil region" evidence="2">
    <location>
        <begin position="411"/>
        <end position="438"/>
    </location>
</feature>
<feature type="compositionally biased region" description="Basic and acidic residues" evidence="3">
    <location>
        <begin position="8"/>
        <end position="26"/>
    </location>
</feature>
<feature type="compositionally biased region" description="Basic residues" evidence="3">
    <location>
        <begin position="27"/>
        <end position="44"/>
    </location>
</feature>
<feature type="region of interest" description="Disordered" evidence="3">
    <location>
        <begin position="293"/>
        <end position="314"/>
    </location>
</feature>
<evidence type="ECO:0000256" key="2">
    <source>
        <dbReference type="SAM" id="Coils"/>
    </source>
</evidence>
<proteinExistence type="inferred from homology"/>
<keyword evidence="7" id="KW-1185">Reference proteome</keyword>
<feature type="compositionally biased region" description="Basic and acidic residues" evidence="3">
    <location>
        <begin position="105"/>
        <end position="126"/>
    </location>
</feature>
<feature type="compositionally biased region" description="Basic and acidic residues" evidence="3">
    <location>
        <begin position="158"/>
        <end position="173"/>
    </location>
</feature>
<accession>A0A328DR59</accession>
<dbReference type="InterPro" id="IPR006767">
    <property type="entry name" value="Cwf19-like_C_dom-2"/>
</dbReference>
<feature type="compositionally biased region" description="Basic and acidic residues" evidence="3">
    <location>
        <begin position="444"/>
        <end position="455"/>
    </location>
</feature>
<feature type="region of interest" description="Disordered" evidence="3">
    <location>
        <begin position="438"/>
        <end position="457"/>
    </location>
</feature>
<name>A0A328DR59_9ASTE</name>
<dbReference type="EMBL" id="NQVE01000098">
    <property type="protein sequence ID" value="RAL48187.1"/>
    <property type="molecule type" value="Genomic_DNA"/>
</dbReference>
<dbReference type="PANTHER" id="PTHR12072">
    <property type="entry name" value="CWF19, CELL CYCLE CONTROL PROTEIN"/>
    <property type="match status" value="1"/>
</dbReference>
<dbReference type="AlphaFoldDB" id="A0A328DR59"/>
<reference evidence="6 7" key="1">
    <citation type="submission" date="2018-06" db="EMBL/GenBank/DDBJ databases">
        <title>The Genome of Cuscuta australis (Dodder) Provides Insight into the Evolution of Plant Parasitism.</title>
        <authorList>
            <person name="Liu H."/>
        </authorList>
    </citation>
    <scope>NUCLEOTIDE SEQUENCE [LARGE SCALE GENOMIC DNA]</scope>
    <source>
        <strain evidence="7">cv. Yunnan</strain>
        <tissue evidence="6">Vines</tissue>
    </source>
</reference>
<comment type="caution">
    <text evidence="6">The sequence shown here is derived from an EMBL/GenBank/DDBJ whole genome shotgun (WGS) entry which is preliminary data.</text>
</comment>
<dbReference type="InterPro" id="IPR040194">
    <property type="entry name" value="Cwf19-like"/>
</dbReference>
<feature type="compositionally biased region" description="Low complexity" evidence="3">
    <location>
        <begin position="74"/>
        <end position="83"/>
    </location>
</feature>
<evidence type="ECO:0008006" key="8">
    <source>
        <dbReference type="Google" id="ProtNLM"/>
    </source>
</evidence>
<evidence type="ECO:0000313" key="6">
    <source>
        <dbReference type="EMBL" id="RAL48187.1"/>
    </source>
</evidence>
<dbReference type="PANTHER" id="PTHR12072:SF5">
    <property type="entry name" value="CWF19-LIKE PROTEIN 2"/>
    <property type="match status" value="1"/>
</dbReference>
<feature type="domain" description="Cwf19-like C-terminal" evidence="5">
    <location>
        <begin position="531"/>
        <end position="651"/>
    </location>
</feature>
<comment type="similarity">
    <text evidence="1">Belongs to the CWF19 family.</text>
</comment>
<feature type="region of interest" description="Disordered" evidence="3">
    <location>
        <begin position="1"/>
        <end position="209"/>
    </location>
</feature>
<evidence type="ECO:0000259" key="4">
    <source>
        <dbReference type="Pfam" id="PF04676"/>
    </source>
</evidence>
<organism evidence="6 7">
    <name type="scientific">Cuscuta australis</name>
    <dbReference type="NCBI Taxonomy" id="267555"/>
    <lineage>
        <taxon>Eukaryota</taxon>
        <taxon>Viridiplantae</taxon>
        <taxon>Streptophyta</taxon>
        <taxon>Embryophyta</taxon>
        <taxon>Tracheophyta</taxon>
        <taxon>Spermatophyta</taxon>
        <taxon>Magnoliopsida</taxon>
        <taxon>eudicotyledons</taxon>
        <taxon>Gunneridae</taxon>
        <taxon>Pentapetalae</taxon>
        <taxon>asterids</taxon>
        <taxon>lamiids</taxon>
        <taxon>Solanales</taxon>
        <taxon>Convolvulaceae</taxon>
        <taxon>Cuscuteae</taxon>
        <taxon>Cuscuta</taxon>
        <taxon>Cuscuta subgen. Grammica</taxon>
        <taxon>Cuscuta sect. Cleistogrammica</taxon>
    </lineage>
</organism>
<dbReference type="GO" id="GO:0000398">
    <property type="term" value="P:mRNA splicing, via spliceosome"/>
    <property type="evidence" value="ECO:0007669"/>
    <property type="project" value="TreeGrafter"/>
</dbReference>
<evidence type="ECO:0000256" key="1">
    <source>
        <dbReference type="ARBA" id="ARBA00006795"/>
    </source>
</evidence>
<keyword evidence="2" id="KW-0175">Coiled coil</keyword>
<dbReference type="InterPro" id="IPR006768">
    <property type="entry name" value="Cwf19-like_C_dom-1"/>
</dbReference>
<gene>
    <name evidence="6" type="ORF">DM860_005611</name>
</gene>
<feature type="domain" description="Cwf19-like protein C-terminal" evidence="4">
    <location>
        <begin position="660"/>
        <end position="757"/>
    </location>
</feature>
<dbReference type="GO" id="GO:0071014">
    <property type="term" value="C:post-mRNA release spliceosomal complex"/>
    <property type="evidence" value="ECO:0007669"/>
    <property type="project" value="TreeGrafter"/>
</dbReference>
<dbReference type="Pfam" id="PF04676">
    <property type="entry name" value="CwfJ_C_2"/>
    <property type="match status" value="1"/>
</dbReference>
<evidence type="ECO:0000259" key="5">
    <source>
        <dbReference type="Pfam" id="PF04677"/>
    </source>
</evidence>
<protein>
    <recommendedName>
        <fullName evidence="8">Cwf19-like C-terminal domain-containing protein</fullName>
    </recommendedName>
</protein>
<evidence type="ECO:0000313" key="7">
    <source>
        <dbReference type="Proteomes" id="UP000249390"/>
    </source>
</evidence>
<feature type="compositionally biased region" description="Basic and acidic residues" evidence="3">
    <location>
        <begin position="135"/>
        <end position="149"/>
    </location>
</feature>